<proteinExistence type="predicted"/>
<name>A0ABQ6BUK7_9NEIS</name>
<accession>A0ABQ6BUK7</accession>
<comment type="caution">
    <text evidence="1">The sequence shown here is derived from an EMBL/GenBank/DDBJ whole genome shotgun (WGS) entry which is preliminary data.</text>
</comment>
<gene>
    <name evidence="1" type="ORF">GCM10007860_24900</name>
</gene>
<evidence type="ECO:0000313" key="1">
    <source>
        <dbReference type="EMBL" id="GLS05339.1"/>
    </source>
</evidence>
<dbReference type="Proteomes" id="UP001156836">
    <property type="component" value="Unassembled WGS sequence"/>
</dbReference>
<evidence type="ECO:0000313" key="2">
    <source>
        <dbReference type="Proteomes" id="UP001156836"/>
    </source>
</evidence>
<organism evidence="1 2">
    <name type="scientific">Chitiniphilus shinanonensis</name>
    <dbReference type="NCBI Taxonomy" id="553088"/>
    <lineage>
        <taxon>Bacteria</taxon>
        <taxon>Pseudomonadati</taxon>
        <taxon>Pseudomonadota</taxon>
        <taxon>Betaproteobacteria</taxon>
        <taxon>Neisseriales</taxon>
        <taxon>Chitinibacteraceae</taxon>
        <taxon>Chitiniphilus</taxon>
    </lineage>
</organism>
<dbReference type="EMBL" id="BSOZ01000042">
    <property type="protein sequence ID" value="GLS05339.1"/>
    <property type="molecule type" value="Genomic_DNA"/>
</dbReference>
<keyword evidence="2" id="KW-1185">Reference proteome</keyword>
<reference evidence="2" key="1">
    <citation type="journal article" date="2019" name="Int. J. Syst. Evol. Microbiol.">
        <title>The Global Catalogue of Microorganisms (GCM) 10K type strain sequencing project: providing services to taxonomists for standard genome sequencing and annotation.</title>
        <authorList>
            <consortium name="The Broad Institute Genomics Platform"/>
            <consortium name="The Broad Institute Genome Sequencing Center for Infectious Disease"/>
            <person name="Wu L."/>
            <person name="Ma J."/>
        </authorList>
    </citation>
    <scope>NUCLEOTIDE SEQUENCE [LARGE SCALE GENOMIC DNA]</scope>
    <source>
        <strain evidence="2">NBRC 104970</strain>
    </source>
</reference>
<sequence length="85" mass="8798">MTAAQAGVAVVDVGSMVVGNLAGRAVTRNSALSTAAELNVANRAGDLSQATIRSRVTANLAESAAARNSSKFEQLGRYETAYSFY</sequence>
<protein>
    <submittedName>
        <fullName evidence="1">Uncharacterized protein</fullName>
    </submittedName>
</protein>